<name>A0AAD4WCD8_PRUDU</name>
<accession>A0AAD4WCD8</accession>
<proteinExistence type="predicted"/>
<evidence type="ECO:0000313" key="2">
    <source>
        <dbReference type="Proteomes" id="UP001054821"/>
    </source>
</evidence>
<dbReference type="AlphaFoldDB" id="A0AAD4WCD8"/>
<sequence>MITYSVAFIVRFTKYSIIIASLRLVTSLALVDVVTITNHAVDVFLIPSRGGQVDEKSLDCRGCYARMFDIALDILQNFSLDDHVLIGVYKLDPSRRPNRPLKSYVVVAVSLNWEEDGQITRVVCGAGKELQACCPKSSPPGALFLARAVDARLYKCAISCI</sequence>
<organism evidence="1 2">
    <name type="scientific">Prunus dulcis</name>
    <name type="common">Almond</name>
    <name type="synonym">Amygdalus dulcis</name>
    <dbReference type="NCBI Taxonomy" id="3755"/>
    <lineage>
        <taxon>Eukaryota</taxon>
        <taxon>Viridiplantae</taxon>
        <taxon>Streptophyta</taxon>
        <taxon>Embryophyta</taxon>
        <taxon>Tracheophyta</taxon>
        <taxon>Spermatophyta</taxon>
        <taxon>Magnoliopsida</taxon>
        <taxon>eudicotyledons</taxon>
        <taxon>Gunneridae</taxon>
        <taxon>Pentapetalae</taxon>
        <taxon>rosids</taxon>
        <taxon>fabids</taxon>
        <taxon>Rosales</taxon>
        <taxon>Rosaceae</taxon>
        <taxon>Amygdaloideae</taxon>
        <taxon>Amygdaleae</taxon>
        <taxon>Prunus</taxon>
    </lineage>
</organism>
<dbReference type="EMBL" id="JAJFAZ020000003">
    <property type="protein sequence ID" value="KAI5340920.1"/>
    <property type="molecule type" value="Genomic_DNA"/>
</dbReference>
<gene>
    <name evidence="1" type="ORF">L3X38_020194</name>
</gene>
<dbReference type="Proteomes" id="UP001054821">
    <property type="component" value="Chromosome 3"/>
</dbReference>
<reference evidence="1 2" key="1">
    <citation type="journal article" date="2022" name="G3 (Bethesda)">
        <title>Whole-genome sequence and methylome profiling of the almond [Prunus dulcis (Mill.) D.A. Webb] cultivar 'Nonpareil'.</title>
        <authorList>
            <person name="D'Amico-Willman K.M."/>
            <person name="Ouma W.Z."/>
            <person name="Meulia T."/>
            <person name="Sideli G.M."/>
            <person name="Gradziel T.M."/>
            <person name="Fresnedo-Ramirez J."/>
        </authorList>
    </citation>
    <scope>NUCLEOTIDE SEQUENCE [LARGE SCALE GENOMIC DNA]</scope>
    <source>
        <strain evidence="1">Clone GOH B32 T37-40</strain>
    </source>
</reference>
<evidence type="ECO:0000313" key="1">
    <source>
        <dbReference type="EMBL" id="KAI5340920.1"/>
    </source>
</evidence>
<keyword evidence="2" id="KW-1185">Reference proteome</keyword>
<protein>
    <submittedName>
        <fullName evidence="1">Uncharacterized protein</fullName>
    </submittedName>
</protein>
<comment type="caution">
    <text evidence="1">The sequence shown here is derived from an EMBL/GenBank/DDBJ whole genome shotgun (WGS) entry which is preliminary data.</text>
</comment>